<dbReference type="SUPFAM" id="SSF56672">
    <property type="entry name" value="DNA/RNA polymerases"/>
    <property type="match status" value="1"/>
</dbReference>
<evidence type="ECO:0000256" key="6">
    <source>
        <dbReference type="ARBA" id="ARBA00022759"/>
    </source>
</evidence>
<evidence type="ECO:0000313" key="13">
    <source>
        <dbReference type="EMBL" id="KAA3473935.1"/>
    </source>
</evidence>
<evidence type="ECO:0000256" key="3">
    <source>
        <dbReference type="ARBA" id="ARBA00022695"/>
    </source>
</evidence>
<keyword evidence="10" id="KW-0863">Zinc-finger</keyword>
<dbReference type="FunFam" id="3.30.70.270:FF:000003">
    <property type="entry name" value="Transposon Ty3-G Gag-Pol polyprotein"/>
    <property type="match status" value="1"/>
</dbReference>
<dbReference type="Proteomes" id="UP000325315">
    <property type="component" value="Unassembled WGS sequence"/>
</dbReference>
<keyword evidence="5" id="KW-0064">Aspartyl protease</keyword>
<keyword evidence="6" id="KW-0255">Endonuclease</keyword>
<dbReference type="InterPro" id="IPR041577">
    <property type="entry name" value="RT_RNaseH_2"/>
</dbReference>
<evidence type="ECO:0000256" key="5">
    <source>
        <dbReference type="ARBA" id="ARBA00022750"/>
    </source>
</evidence>
<dbReference type="GO" id="GO:0004519">
    <property type="term" value="F:endonuclease activity"/>
    <property type="evidence" value="ECO:0007669"/>
    <property type="project" value="UniProtKB-KW"/>
</dbReference>
<dbReference type="CDD" id="cd01647">
    <property type="entry name" value="RT_LTR"/>
    <property type="match status" value="1"/>
</dbReference>
<dbReference type="InterPro" id="IPR001878">
    <property type="entry name" value="Znf_CCHC"/>
</dbReference>
<dbReference type="Pfam" id="PF00078">
    <property type="entry name" value="RVT_1"/>
    <property type="match status" value="1"/>
</dbReference>
<dbReference type="Pfam" id="PF17919">
    <property type="entry name" value="RT_RNaseH_2"/>
    <property type="match status" value="1"/>
</dbReference>
<keyword evidence="3" id="KW-0548">Nucleotidyltransferase</keyword>
<dbReference type="CDD" id="cd00303">
    <property type="entry name" value="retropepsin_like"/>
    <property type="match status" value="1"/>
</dbReference>
<dbReference type="PANTHER" id="PTHR24559:SF444">
    <property type="entry name" value="REVERSE TRANSCRIPTASE DOMAIN-CONTAINING PROTEIN"/>
    <property type="match status" value="1"/>
</dbReference>
<keyword evidence="10" id="KW-0862">Zinc</keyword>
<feature type="compositionally biased region" description="Polar residues" evidence="11">
    <location>
        <begin position="32"/>
        <end position="54"/>
    </location>
</feature>
<feature type="domain" description="CCHC-type" evidence="12">
    <location>
        <begin position="6"/>
        <end position="21"/>
    </location>
</feature>
<dbReference type="Pfam" id="PF08284">
    <property type="entry name" value="RVP_2"/>
    <property type="match status" value="1"/>
</dbReference>
<gene>
    <name evidence="13" type="ORF">EPI10_024273</name>
</gene>
<feature type="region of interest" description="Disordered" evidence="11">
    <location>
        <begin position="28"/>
        <end position="63"/>
    </location>
</feature>
<dbReference type="Gene3D" id="3.30.70.270">
    <property type="match status" value="2"/>
</dbReference>
<protein>
    <submittedName>
        <fullName evidence="13">DNA/RNA polymerases superfamily protein</fullName>
    </submittedName>
</protein>
<keyword evidence="1" id="KW-0645">Protease</keyword>
<sequence length="623" mass="70865">MNDLACFKCGSQGHFIRDCPKMAKKDKIQNARLGNTASRGRPSRNTGNATSSKGVTKDSTIRSEARASARACAIRAREETTSPVVITSTFSLYNTNVIALIDHGSTHSYVCMKLVASKSLPIELTEFVIKVSNPLGKHVLADLMLLPFDEFDVNLGVDWLTLHDAVVNCTRKIIELKCENGEILRIDLDVSGELPIVISLMSTKGYVRKGELPGLPPIREVEFGMYLVPGTSPISIAPYKMAPTELKELKAQLQELTDKGFVRPSFSPWGAPLNKVTIKNKYPLPRIDDLFDQLKGKQSGYYQLKVKEYDVTKTAFRTRYGHYEFLVMPFGLTNAPDVFMDLMNRIFRPYLDKFVVVFIDDILIYSRNEIEHVEHLRTVLQTLRDKKLFAKSSKSEFWLLEVRFLGHIVSGDGIHVDPSKISAIVDRKPPRNVLEVRSFLGLVGYYRRLVKGFSMIATPMTKLLQKYQSFEKLKTLLTEAPVLVQPKLGKEYVIYSDTSLNGIGCVFMQEGKASRQLKLHEKNYPTHDLKLATIVFALMIWRHHLYGEKCRIFTGHKSLKYLMTQKDLNLRQRKSLFALRAVNTRLALFENDSILAELRARPVFLQQIREVQRIDKELQAIKV</sequence>
<dbReference type="AlphaFoldDB" id="A0A5B6VY84"/>
<evidence type="ECO:0000256" key="1">
    <source>
        <dbReference type="ARBA" id="ARBA00022670"/>
    </source>
</evidence>
<keyword evidence="8" id="KW-0695">RNA-directed DNA polymerase</keyword>
<reference evidence="14" key="1">
    <citation type="journal article" date="2019" name="Plant Biotechnol. J.">
        <title>Genome sequencing of the Australian wild diploid species Gossypium australe highlights disease resistance and delayed gland morphogenesis.</title>
        <authorList>
            <person name="Cai Y."/>
            <person name="Cai X."/>
            <person name="Wang Q."/>
            <person name="Wang P."/>
            <person name="Zhang Y."/>
            <person name="Cai C."/>
            <person name="Xu Y."/>
            <person name="Wang K."/>
            <person name="Zhou Z."/>
            <person name="Wang C."/>
            <person name="Geng S."/>
            <person name="Li B."/>
            <person name="Dong Q."/>
            <person name="Hou Y."/>
            <person name="Wang H."/>
            <person name="Ai P."/>
            <person name="Liu Z."/>
            <person name="Yi F."/>
            <person name="Sun M."/>
            <person name="An G."/>
            <person name="Cheng J."/>
            <person name="Zhang Y."/>
            <person name="Shi Q."/>
            <person name="Xie Y."/>
            <person name="Shi X."/>
            <person name="Chang Y."/>
            <person name="Huang F."/>
            <person name="Chen Y."/>
            <person name="Hong S."/>
            <person name="Mi L."/>
            <person name="Sun Q."/>
            <person name="Zhang L."/>
            <person name="Zhou B."/>
            <person name="Peng R."/>
            <person name="Zhang X."/>
            <person name="Liu F."/>
        </authorList>
    </citation>
    <scope>NUCLEOTIDE SEQUENCE [LARGE SCALE GENOMIC DNA]</scope>
    <source>
        <strain evidence="14">cv. PA1801</strain>
    </source>
</reference>
<evidence type="ECO:0000256" key="9">
    <source>
        <dbReference type="ARBA" id="ARBA00023125"/>
    </source>
</evidence>
<dbReference type="InterPro" id="IPR043502">
    <property type="entry name" value="DNA/RNA_pol_sf"/>
</dbReference>
<dbReference type="Pfam" id="PF00098">
    <property type="entry name" value="zf-CCHC"/>
    <property type="match status" value="1"/>
</dbReference>
<dbReference type="InterPro" id="IPR036875">
    <property type="entry name" value="Znf_CCHC_sf"/>
</dbReference>
<evidence type="ECO:0000256" key="2">
    <source>
        <dbReference type="ARBA" id="ARBA00022679"/>
    </source>
</evidence>
<dbReference type="OrthoDB" id="3563554at2759"/>
<evidence type="ECO:0000256" key="10">
    <source>
        <dbReference type="PROSITE-ProRule" id="PRU00047"/>
    </source>
</evidence>
<dbReference type="SUPFAM" id="SSF57756">
    <property type="entry name" value="Retrovirus zinc finger-like domains"/>
    <property type="match status" value="1"/>
</dbReference>
<dbReference type="FunFam" id="3.10.10.10:FF:000007">
    <property type="entry name" value="Retrovirus-related Pol polyprotein from transposon 17.6-like Protein"/>
    <property type="match status" value="1"/>
</dbReference>
<dbReference type="GO" id="GO:0003964">
    <property type="term" value="F:RNA-directed DNA polymerase activity"/>
    <property type="evidence" value="ECO:0007669"/>
    <property type="project" value="UniProtKB-KW"/>
</dbReference>
<proteinExistence type="predicted"/>
<comment type="caution">
    <text evidence="13">The sequence shown here is derived from an EMBL/GenBank/DDBJ whole genome shotgun (WGS) entry which is preliminary data.</text>
</comment>
<dbReference type="Gene3D" id="4.10.60.10">
    <property type="entry name" value="Zinc finger, CCHC-type"/>
    <property type="match status" value="1"/>
</dbReference>
<dbReference type="Gene3D" id="3.10.10.10">
    <property type="entry name" value="HIV Type 1 Reverse Transcriptase, subunit A, domain 1"/>
    <property type="match status" value="2"/>
</dbReference>
<dbReference type="InterPro" id="IPR000477">
    <property type="entry name" value="RT_dom"/>
</dbReference>
<evidence type="ECO:0000259" key="12">
    <source>
        <dbReference type="PROSITE" id="PS50158"/>
    </source>
</evidence>
<organism evidence="13 14">
    <name type="scientific">Gossypium australe</name>
    <dbReference type="NCBI Taxonomy" id="47621"/>
    <lineage>
        <taxon>Eukaryota</taxon>
        <taxon>Viridiplantae</taxon>
        <taxon>Streptophyta</taxon>
        <taxon>Embryophyta</taxon>
        <taxon>Tracheophyta</taxon>
        <taxon>Spermatophyta</taxon>
        <taxon>Magnoliopsida</taxon>
        <taxon>eudicotyledons</taxon>
        <taxon>Gunneridae</taxon>
        <taxon>Pentapetalae</taxon>
        <taxon>rosids</taxon>
        <taxon>malvids</taxon>
        <taxon>Malvales</taxon>
        <taxon>Malvaceae</taxon>
        <taxon>Malvoideae</taxon>
        <taxon>Gossypium</taxon>
    </lineage>
</organism>
<evidence type="ECO:0000256" key="7">
    <source>
        <dbReference type="ARBA" id="ARBA00022801"/>
    </source>
</evidence>
<accession>A0A5B6VY84</accession>
<dbReference type="GO" id="GO:0003677">
    <property type="term" value="F:DNA binding"/>
    <property type="evidence" value="ECO:0007669"/>
    <property type="project" value="UniProtKB-KW"/>
</dbReference>
<evidence type="ECO:0000256" key="8">
    <source>
        <dbReference type="ARBA" id="ARBA00022918"/>
    </source>
</evidence>
<dbReference type="GO" id="GO:0006508">
    <property type="term" value="P:proteolysis"/>
    <property type="evidence" value="ECO:0007669"/>
    <property type="project" value="UniProtKB-KW"/>
</dbReference>
<dbReference type="PANTHER" id="PTHR24559">
    <property type="entry name" value="TRANSPOSON TY3-I GAG-POL POLYPROTEIN"/>
    <property type="match status" value="1"/>
</dbReference>
<dbReference type="InterPro" id="IPR043128">
    <property type="entry name" value="Rev_trsase/Diguanyl_cyclase"/>
</dbReference>
<dbReference type="SMART" id="SM00343">
    <property type="entry name" value="ZnF_C2HC"/>
    <property type="match status" value="1"/>
</dbReference>
<keyword evidence="10" id="KW-0479">Metal-binding</keyword>
<dbReference type="PROSITE" id="PS50158">
    <property type="entry name" value="ZF_CCHC"/>
    <property type="match status" value="1"/>
</dbReference>
<dbReference type="InterPro" id="IPR053134">
    <property type="entry name" value="RNA-dir_DNA_polymerase"/>
</dbReference>
<dbReference type="GO" id="GO:0004190">
    <property type="term" value="F:aspartic-type endopeptidase activity"/>
    <property type="evidence" value="ECO:0007669"/>
    <property type="project" value="UniProtKB-KW"/>
</dbReference>
<evidence type="ECO:0000313" key="14">
    <source>
        <dbReference type="Proteomes" id="UP000325315"/>
    </source>
</evidence>
<dbReference type="EMBL" id="SMMG02000005">
    <property type="protein sequence ID" value="KAA3473935.1"/>
    <property type="molecule type" value="Genomic_DNA"/>
</dbReference>
<keyword evidence="14" id="KW-1185">Reference proteome</keyword>
<keyword evidence="7" id="KW-0378">Hydrolase</keyword>
<dbReference type="GO" id="GO:0008270">
    <property type="term" value="F:zinc ion binding"/>
    <property type="evidence" value="ECO:0007669"/>
    <property type="project" value="UniProtKB-KW"/>
</dbReference>
<keyword evidence="9" id="KW-0238">DNA-binding</keyword>
<keyword evidence="2" id="KW-0808">Transferase</keyword>
<evidence type="ECO:0000256" key="4">
    <source>
        <dbReference type="ARBA" id="ARBA00022722"/>
    </source>
</evidence>
<evidence type="ECO:0000256" key="11">
    <source>
        <dbReference type="SAM" id="MobiDB-lite"/>
    </source>
</evidence>
<keyword evidence="4" id="KW-0540">Nuclease</keyword>
<name>A0A5B6VY84_9ROSI</name>